<dbReference type="InterPro" id="IPR027417">
    <property type="entry name" value="P-loop_NTPase"/>
</dbReference>
<dbReference type="GO" id="GO:0003677">
    <property type="term" value="F:DNA binding"/>
    <property type="evidence" value="ECO:0007669"/>
    <property type="project" value="InterPro"/>
</dbReference>
<evidence type="ECO:0000256" key="5">
    <source>
        <dbReference type="ARBA" id="ARBA00022932"/>
    </source>
</evidence>
<dbReference type="NCBIfam" id="TIGR01128">
    <property type="entry name" value="holA"/>
    <property type="match status" value="1"/>
</dbReference>
<dbReference type="Gene3D" id="3.40.50.300">
    <property type="entry name" value="P-loop containing nucleotide triphosphate hydrolases"/>
    <property type="match status" value="1"/>
</dbReference>
<keyword evidence="9" id="KW-1185">Reference proteome</keyword>
<dbReference type="OrthoDB" id="9804983at2"/>
<organism evidence="8 9">
    <name type="scientific">Salipiger marinus</name>
    <dbReference type="NCBI Taxonomy" id="555512"/>
    <lineage>
        <taxon>Bacteria</taxon>
        <taxon>Pseudomonadati</taxon>
        <taxon>Pseudomonadota</taxon>
        <taxon>Alphaproteobacteria</taxon>
        <taxon>Rhodobacterales</taxon>
        <taxon>Roseobacteraceae</taxon>
        <taxon>Salipiger</taxon>
    </lineage>
</organism>
<dbReference type="EC" id="2.7.7.7" evidence="1"/>
<protein>
    <recommendedName>
        <fullName evidence="1">DNA-directed DNA polymerase</fullName>
        <ecNumber evidence="1">2.7.7.7</ecNumber>
    </recommendedName>
</protein>
<evidence type="ECO:0000256" key="2">
    <source>
        <dbReference type="ARBA" id="ARBA00022679"/>
    </source>
</evidence>
<dbReference type="GO" id="GO:0006261">
    <property type="term" value="P:DNA-templated DNA replication"/>
    <property type="evidence" value="ECO:0007669"/>
    <property type="project" value="TreeGrafter"/>
</dbReference>
<dbReference type="AlphaFoldDB" id="A0A1G8I0Z2"/>
<name>A0A1G8I0Z2_9RHOB</name>
<dbReference type="SUPFAM" id="SSF48019">
    <property type="entry name" value="post-AAA+ oligomerization domain-like"/>
    <property type="match status" value="1"/>
</dbReference>
<accession>A0A1G8I0Z2</accession>
<evidence type="ECO:0000256" key="7">
    <source>
        <dbReference type="ARBA" id="ARBA00049244"/>
    </source>
</evidence>
<dbReference type="PANTHER" id="PTHR34388">
    <property type="entry name" value="DNA POLYMERASE III SUBUNIT DELTA"/>
    <property type="match status" value="1"/>
</dbReference>
<dbReference type="STRING" id="555512.SAMN04487993_1001160"/>
<dbReference type="RefSeq" id="WP_089842232.1">
    <property type="nucleotide sequence ID" value="NZ_FNEJ01000001.1"/>
</dbReference>
<dbReference type="InterPro" id="IPR005790">
    <property type="entry name" value="DNA_polIII_delta"/>
</dbReference>
<evidence type="ECO:0000256" key="1">
    <source>
        <dbReference type="ARBA" id="ARBA00012417"/>
    </source>
</evidence>
<comment type="similarity">
    <text evidence="6">Belongs to the DNA polymerase HolA subunit family.</text>
</comment>
<keyword evidence="4" id="KW-0235">DNA replication</keyword>
<dbReference type="InterPro" id="IPR008921">
    <property type="entry name" value="DNA_pol3_clamp-load_cplx_C"/>
</dbReference>
<gene>
    <name evidence="8" type="ORF">SAMN04487993_1001160</name>
</gene>
<dbReference type="Proteomes" id="UP000199093">
    <property type="component" value="Unassembled WGS sequence"/>
</dbReference>
<evidence type="ECO:0000256" key="3">
    <source>
        <dbReference type="ARBA" id="ARBA00022695"/>
    </source>
</evidence>
<evidence type="ECO:0000256" key="4">
    <source>
        <dbReference type="ARBA" id="ARBA00022705"/>
    </source>
</evidence>
<comment type="catalytic activity">
    <reaction evidence="7">
        <text>DNA(n) + a 2'-deoxyribonucleoside 5'-triphosphate = DNA(n+1) + diphosphate</text>
        <dbReference type="Rhea" id="RHEA:22508"/>
        <dbReference type="Rhea" id="RHEA-COMP:17339"/>
        <dbReference type="Rhea" id="RHEA-COMP:17340"/>
        <dbReference type="ChEBI" id="CHEBI:33019"/>
        <dbReference type="ChEBI" id="CHEBI:61560"/>
        <dbReference type="ChEBI" id="CHEBI:173112"/>
        <dbReference type="EC" id="2.7.7.7"/>
    </reaction>
</comment>
<keyword evidence="5" id="KW-0239">DNA-directed DNA polymerase</keyword>
<keyword evidence="3" id="KW-0548">Nucleotidyltransferase</keyword>
<evidence type="ECO:0000256" key="6">
    <source>
        <dbReference type="ARBA" id="ARBA00034754"/>
    </source>
</evidence>
<dbReference type="PANTHER" id="PTHR34388:SF1">
    <property type="entry name" value="DNA POLYMERASE III SUBUNIT DELTA"/>
    <property type="match status" value="1"/>
</dbReference>
<dbReference type="GO" id="GO:0003887">
    <property type="term" value="F:DNA-directed DNA polymerase activity"/>
    <property type="evidence" value="ECO:0007669"/>
    <property type="project" value="UniProtKB-KW"/>
</dbReference>
<dbReference type="EMBL" id="FNEJ01000001">
    <property type="protein sequence ID" value="SDI12589.1"/>
    <property type="molecule type" value="Genomic_DNA"/>
</dbReference>
<proteinExistence type="inferred from homology"/>
<evidence type="ECO:0000313" key="9">
    <source>
        <dbReference type="Proteomes" id="UP000199093"/>
    </source>
</evidence>
<dbReference type="GO" id="GO:0009360">
    <property type="term" value="C:DNA polymerase III complex"/>
    <property type="evidence" value="ECO:0007669"/>
    <property type="project" value="TreeGrafter"/>
</dbReference>
<reference evidence="8 9" key="1">
    <citation type="submission" date="2016-10" db="EMBL/GenBank/DDBJ databases">
        <authorList>
            <person name="de Groot N.N."/>
        </authorList>
    </citation>
    <scope>NUCLEOTIDE SEQUENCE [LARGE SCALE GENOMIC DNA]</scope>
    <source>
        <strain evidence="8 9">DSM 26424</strain>
    </source>
</reference>
<dbReference type="Gene3D" id="1.20.272.10">
    <property type="match status" value="1"/>
</dbReference>
<evidence type="ECO:0000313" key="8">
    <source>
        <dbReference type="EMBL" id="SDI12589.1"/>
    </source>
</evidence>
<sequence>MKLSGRDAQAYFRRPDPDRAGVLLFGEDVMRIAHRRQEIIAALVGPEGEAEMRLTRMSGADLRKDPALLLDAVKAQGFFPGPRVVFVEEATDGLVKPLGAALSDWRPGDAQILVTAGSLTAKSALRKLFESAPQAYAIGIYSDPPGREEIEAALRKAGLDRVDRAAWDALEHLARALDPGDFRQVLDKVALFKLDDPAPLTPEEVEACAPASIEAELDDILNVVAEGRTADIGPLMQRLSGQGVAPVTLLIMAMRHFRVLYALAAAPGGPQAGVQRLRPPLFGPRRDRMLRQASGWTADRLEDALAMLMDTDLTLRSAGQRAPAMALVERSFVRLAWLGSRR</sequence>
<keyword evidence="2" id="KW-0808">Transferase</keyword>